<dbReference type="InterPro" id="IPR016032">
    <property type="entry name" value="Sig_transdc_resp-reg_C-effctor"/>
</dbReference>
<comment type="similarity">
    <text evidence="1">Belongs to the AfsR/DnrI/RedD regulatory family.</text>
</comment>
<dbReference type="RefSeq" id="WP_328857198.1">
    <property type="nucleotide sequence ID" value="NZ_CP108021.1"/>
</dbReference>
<protein>
    <submittedName>
        <fullName evidence="7">AAA family ATPase</fullName>
    </submittedName>
</protein>
<sequence length="1183" mass="127258">MDTGAPITIRLIGVVSVGVVSAVQSERVVDPRVVGGPRCVEILAYLALHRQREVSTTELADLIWPDGRPRSWTSALRGLISKVRDAVEAAGIAGECVRSRGGNVRLLLPDTATVDLETARANCRPAVPDARGEIDHRAVAERARAALALLSDEALVGVTGDWADPIRAECVTLRLRALDLDAGSSLETGEYEQAVASAEALLAADPLREVGYRMAMRAYAALGDRAQALSVAARCRRVLADTLGVSPSADTDAVFTGLLRDDAATHISAAVDVADEPVPVGWSTYPWLHIVGRGEQLRELDTAIEAAVGGHGRFVVVSGESGTGKTTVVTEAARRARAAGVEVVVGRCSENAATPYEPFVEAVTHEIDRRDTADTRAWLTRHGADILRLTPRAARRFGDLAPASVSDDRPLVMEAVATWLTGDPGTITMLVIDDLQWASAATLAVLRYVVGASAQSNLCVVATVRDDFAPHPELLATMHAAESAGRLHRIPLGLLTPTDVKELVELAGFDIDADALHQRSNGLPMFIASLMAAHWRMPEEALPSSVADAVAQLERRLSDATVGLLHLCAVIGMSVSRSVLRQAARSFDPDAFDDDTRFAEAIDELMLRRFLLSDDDSDDAMRLRHPLVRETLYATTAGAVRARMHSSVARALETIGASVDTDDFVRLAYHFSRALDADRPAAAMYSRRAGESAHRVAAYEDAIEYFGDALERMVPRGDSVARCEVLIARGRSMRRIRDPQARPTLFEAAAMARRLGELDLQIAATLANALEGILFVQIQGIDHERVDSLGEALAAQEAAGVADDADTARLLSQLVIELGWENDWEARRGFALRALAAARATGARHALAAVMLSVLIGLRVPECADLRELARTELSDLMSLATRRVRDPAVAIWSSRAEVEHGDPDVALRILDRITEAQTSRNPELAALVQYGLVGIDVTVGRLAQAEERIAMLNALPTAPGDHGKWGRLQLSLLAVNSLRGDFSVQVAERDTFAELARVVPMFRPILALALDDIGHTDVEGAAALRAEAVEVMDYYTVERVAEIPTSVLSSLYLAALARAAAVTHNLEACRAVYARLLPFADQTVMVWAAVFGVVHHHLAHLAVTLGDHTCAAVHLADARREHRRRGYVAWEIETEHLALMLAAETGAGVEPGELQAVSARAERIGATAIVRRVALLADALGV</sequence>
<dbReference type="InterPro" id="IPR027417">
    <property type="entry name" value="P-loop_NTPase"/>
</dbReference>
<evidence type="ECO:0000256" key="4">
    <source>
        <dbReference type="ARBA" id="ARBA00023163"/>
    </source>
</evidence>
<dbReference type="InterPro" id="IPR051677">
    <property type="entry name" value="AfsR-DnrI-RedD_regulator"/>
</dbReference>
<dbReference type="PROSITE" id="PS00675">
    <property type="entry name" value="SIGMA54_INTERACT_1"/>
    <property type="match status" value="1"/>
</dbReference>
<dbReference type="Pfam" id="PF13191">
    <property type="entry name" value="AAA_16"/>
    <property type="match status" value="1"/>
</dbReference>
<name>A0AAU4K102_9NOCA</name>
<dbReference type="InterPro" id="IPR011990">
    <property type="entry name" value="TPR-like_helical_dom_sf"/>
</dbReference>
<dbReference type="SMART" id="SM00862">
    <property type="entry name" value="Trans_reg_C"/>
    <property type="match status" value="1"/>
</dbReference>
<evidence type="ECO:0000259" key="5">
    <source>
        <dbReference type="SMART" id="SM00862"/>
    </source>
</evidence>
<dbReference type="SUPFAM" id="SSF52540">
    <property type="entry name" value="P-loop containing nucleoside triphosphate hydrolases"/>
    <property type="match status" value="1"/>
</dbReference>
<dbReference type="SMART" id="SM01043">
    <property type="entry name" value="BTAD"/>
    <property type="match status" value="1"/>
</dbReference>
<dbReference type="PANTHER" id="PTHR35807">
    <property type="entry name" value="TRANSCRIPTIONAL REGULATOR REDD-RELATED"/>
    <property type="match status" value="1"/>
</dbReference>
<dbReference type="Gene3D" id="1.25.40.10">
    <property type="entry name" value="Tetratricopeptide repeat domain"/>
    <property type="match status" value="1"/>
</dbReference>
<evidence type="ECO:0000256" key="2">
    <source>
        <dbReference type="ARBA" id="ARBA00023015"/>
    </source>
</evidence>
<dbReference type="SUPFAM" id="SSF46894">
    <property type="entry name" value="C-terminal effector domain of the bipartite response regulators"/>
    <property type="match status" value="1"/>
</dbReference>
<reference evidence="7 8" key="1">
    <citation type="submission" date="2022-10" db="EMBL/GenBank/DDBJ databases">
        <title>The complete genomes of actinobacterial strains from the NBC collection.</title>
        <authorList>
            <person name="Joergensen T.S."/>
            <person name="Alvarez Arevalo M."/>
            <person name="Sterndorff E.B."/>
            <person name="Faurdal D."/>
            <person name="Vuksanovic O."/>
            <person name="Mourched A.-S."/>
            <person name="Charusanti P."/>
            <person name="Shaw S."/>
            <person name="Blin K."/>
            <person name="Weber T."/>
        </authorList>
    </citation>
    <scope>NUCLEOTIDE SEQUENCE [LARGE SCALE GENOMIC DNA]</scope>
    <source>
        <strain evidence="7 8">NBC_00319</strain>
    </source>
</reference>
<dbReference type="InterPro" id="IPR005158">
    <property type="entry name" value="BTAD"/>
</dbReference>
<evidence type="ECO:0000256" key="3">
    <source>
        <dbReference type="ARBA" id="ARBA00023125"/>
    </source>
</evidence>
<keyword evidence="2" id="KW-0805">Transcription regulation</keyword>
<dbReference type="Gene3D" id="1.10.10.10">
    <property type="entry name" value="Winged helix-like DNA-binding domain superfamily/Winged helix DNA-binding domain"/>
    <property type="match status" value="1"/>
</dbReference>
<dbReference type="InterPro" id="IPR001867">
    <property type="entry name" value="OmpR/PhoB-type_DNA-bd"/>
</dbReference>
<dbReference type="AlphaFoldDB" id="A0AAU4K102"/>
<dbReference type="InterPro" id="IPR041664">
    <property type="entry name" value="AAA_16"/>
</dbReference>
<dbReference type="SUPFAM" id="SSF48452">
    <property type="entry name" value="TPR-like"/>
    <property type="match status" value="1"/>
</dbReference>
<dbReference type="InterPro" id="IPR025662">
    <property type="entry name" value="Sigma_54_int_dom_ATP-bd_1"/>
</dbReference>
<proteinExistence type="inferred from homology"/>
<keyword evidence="4" id="KW-0804">Transcription</keyword>
<dbReference type="PANTHER" id="PTHR35807:SF1">
    <property type="entry name" value="TRANSCRIPTIONAL REGULATOR REDD"/>
    <property type="match status" value="1"/>
</dbReference>
<evidence type="ECO:0000256" key="1">
    <source>
        <dbReference type="ARBA" id="ARBA00005820"/>
    </source>
</evidence>
<feature type="domain" description="Bacterial transcriptional activator" evidence="6">
    <location>
        <begin position="114"/>
        <end position="259"/>
    </location>
</feature>
<dbReference type="Gene3D" id="3.40.50.300">
    <property type="entry name" value="P-loop containing nucleotide triphosphate hydrolases"/>
    <property type="match status" value="1"/>
</dbReference>
<dbReference type="Pfam" id="PF03704">
    <property type="entry name" value="BTAD"/>
    <property type="match status" value="1"/>
</dbReference>
<accession>A0AAU4K102</accession>
<organism evidence="7 8">
    <name type="scientific">Williamsia herbipolensis</name>
    <dbReference type="NCBI Taxonomy" id="1603258"/>
    <lineage>
        <taxon>Bacteria</taxon>
        <taxon>Bacillati</taxon>
        <taxon>Actinomycetota</taxon>
        <taxon>Actinomycetes</taxon>
        <taxon>Mycobacteriales</taxon>
        <taxon>Nocardiaceae</taxon>
        <taxon>Williamsia</taxon>
    </lineage>
</organism>
<dbReference type="Proteomes" id="UP001432128">
    <property type="component" value="Chromosome"/>
</dbReference>
<dbReference type="GO" id="GO:0000160">
    <property type="term" value="P:phosphorelay signal transduction system"/>
    <property type="evidence" value="ECO:0007669"/>
    <property type="project" value="InterPro"/>
</dbReference>
<dbReference type="GO" id="GO:0006355">
    <property type="term" value="P:regulation of DNA-templated transcription"/>
    <property type="evidence" value="ECO:0007669"/>
    <property type="project" value="InterPro"/>
</dbReference>
<gene>
    <name evidence="7" type="ORF">OG579_18935</name>
</gene>
<evidence type="ECO:0000259" key="6">
    <source>
        <dbReference type="SMART" id="SM01043"/>
    </source>
</evidence>
<evidence type="ECO:0000313" key="7">
    <source>
        <dbReference type="EMBL" id="WUM19745.1"/>
    </source>
</evidence>
<keyword evidence="3" id="KW-0238">DNA-binding</keyword>
<dbReference type="GO" id="GO:0003677">
    <property type="term" value="F:DNA binding"/>
    <property type="evidence" value="ECO:0007669"/>
    <property type="project" value="UniProtKB-KW"/>
</dbReference>
<feature type="domain" description="OmpR/PhoB-type" evidence="5">
    <location>
        <begin position="30"/>
        <end position="106"/>
    </location>
</feature>
<dbReference type="KEGG" id="whr:OG579_18935"/>
<dbReference type="InterPro" id="IPR036388">
    <property type="entry name" value="WH-like_DNA-bd_sf"/>
</dbReference>
<dbReference type="EMBL" id="CP108021">
    <property type="protein sequence ID" value="WUM19745.1"/>
    <property type="molecule type" value="Genomic_DNA"/>
</dbReference>
<keyword evidence="8" id="KW-1185">Reference proteome</keyword>
<evidence type="ECO:0000313" key="8">
    <source>
        <dbReference type="Proteomes" id="UP001432128"/>
    </source>
</evidence>